<comment type="similarity">
    <text evidence="1">Belongs to the methyltransferase superfamily.</text>
</comment>
<name>A0A8H4VA50_9HYPO</name>
<dbReference type="InterPro" id="IPR013216">
    <property type="entry name" value="Methyltransf_11"/>
</dbReference>
<dbReference type="InterPro" id="IPR029063">
    <property type="entry name" value="SAM-dependent_MTases_sf"/>
</dbReference>
<dbReference type="GO" id="GO:0032259">
    <property type="term" value="P:methylation"/>
    <property type="evidence" value="ECO:0007669"/>
    <property type="project" value="UniProtKB-KW"/>
</dbReference>
<sequence>MSVFGRATFSAAGYAAARPSYPASLFKTVLAYHNDSPKGFLLDLGCGHGLVAREMSPRFGRGMGVDMSAGMIKQASSMTDNANVTFRQGGAEHLSFVSDGSVDMVVAGQSAHWFDYARAWPELARVVKPGGSLAFWGYKDNILVGHPRANTVMYQFCYADDDVAPGVQGMKRYWEQPGRERVRNLLRDVDPPTSEWHHVKRIVCDVQGDVAHAPDAWMRKRISLGELEAYLRTFSAFQGWRDAHPQARSRAEGGEGEGDLADMMMDRIVASEPEWRAMGEGWRDAEVETVWGTYILMAKRR</sequence>
<dbReference type="OrthoDB" id="10027013at2759"/>
<feature type="domain" description="Methyltransferase type 11" evidence="4">
    <location>
        <begin position="42"/>
        <end position="135"/>
    </location>
</feature>
<dbReference type="CDD" id="cd02440">
    <property type="entry name" value="AdoMet_MTases"/>
    <property type="match status" value="1"/>
</dbReference>
<dbReference type="GO" id="GO:0008757">
    <property type="term" value="F:S-adenosylmethionine-dependent methyltransferase activity"/>
    <property type="evidence" value="ECO:0007669"/>
    <property type="project" value="InterPro"/>
</dbReference>
<keyword evidence="6" id="KW-1185">Reference proteome</keyword>
<comment type="caution">
    <text evidence="5">The sequence shown here is derived from an EMBL/GenBank/DDBJ whole genome shotgun (WGS) entry which is preliminary data.</text>
</comment>
<evidence type="ECO:0000313" key="5">
    <source>
        <dbReference type="EMBL" id="KAF4513291.1"/>
    </source>
</evidence>
<evidence type="ECO:0000256" key="2">
    <source>
        <dbReference type="ARBA" id="ARBA00022603"/>
    </source>
</evidence>
<dbReference type="InterPro" id="IPR051052">
    <property type="entry name" value="Diverse_substrate_MTase"/>
</dbReference>
<keyword evidence="3" id="KW-0808">Transferase</keyword>
<dbReference type="SUPFAM" id="SSF53335">
    <property type="entry name" value="S-adenosyl-L-methionine-dependent methyltransferases"/>
    <property type="match status" value="1"/>
</dbReference>
<dbReference type="Proteomes" id="UP000557566">
    <property type="component" value="Unassembled WGS sequence"/>
</dbReference>
<evidence type="ECO:0000313" key="6">
    <source>
        <dbReference type="Proteomes" id="UP000557566"/>
    </source>
</evidence>
<gene>
    <name evidence="5" type="ORF">G6O67_000580</name>
</gene>
<reference evidence="5 6" key="1">
    <citation type="journal article" date="2020" name="Genome Biol. Evol.">
        <title>A new high-quality draft genome assembly of the Chinese cordyceps Ophiocordyceps sinensis.</title>
        <authorList>
            <person name="Shu R."/>
            <person name="Zhang J."/>
            <person name="Meng Q."/>
            <person name="Zhang H."/>
            <person name="Zhou G."/>
            <person name="Li M."/>
            <person name="Wu P."/>
            <person name="Zhao Y."/>
            <person name="Chen C."/>
            <person name="Qin Q."/>
        </authorList>
    </citation>
    <scope>NUCLEOTIDE SEQUENCE [LARGE SCALE GENOMIC DNA]</scope>
    <source>
        <strain evidence="5 6">IOZ07</strain>
    </source>
</reference>
<protein>
    <recommendedName>
        <fullName evidence="4">Methyltransferase type 11 domain-containing protein</fullName>
    </recommendedName>
</protein>
<dbReference type="PANTHER" id="PTHR44942:SF4">
    <property type="entry name" value="METHYLTRANSFERASE TYPE 11 DOMAIN-CONTAINING PROTEIN"/>
    <property type="match status" value="1"/>
</dbReference>
<accession>A0A8H4VA50</accession>
<keyword evidence="2" id="KW-0489">Methyltransferase</keyword>
<evidence type="ECO:0000256" key="1">
    <source>
        <dbReference type="ARBA" id="ARBA00008361"/>
    </source>
</evidence>
<dbReference type="EMBL" id="JAAVMX010000001">
    <property type="protein sequence ID" value="KAF4513291.1"/>
    <property type="molecule type" value="Genomic_DNA"/>
</dbReference>
<dbReference type="Gene3D" id="3.40.50.150">
    <property type="entry name" value="Vaccinia Virus protein VP39"/>
    <property type="match status" value="1"/>
</dbReference>
<dbReference type="Pfam" id="PF08241">
    <property type="entry name" value="Methyltransf_11"/>
    <property type="match status" value="1"/>
</dbReference>
<proteinExistence type="inferred from homology"/>
<evidence type="ECO:0000256" key="3">
    <source>
        <dbReference type="ARBA" id="ARBA00022679"/>
    </source>
</evidence>
<evidence type="ECO:0000259" key="4">
    <source>
        <dbReference type="Pfam" id="PF08241"/>
    </source>
</evidence>
<dbReference type="AlphaFoldDB" id="A0A8H4VA50"/>
<organism evidence="5 6">
    <name type="scientific">Ophiocordyceps sinensis</name>
    <dbReference type="NCBI Taxonomy" id="72228"/>
    <lineage>
        <taxon>Eukaryota</taxon>
        <taxon>Fungi</taxon>
        <taxon>Dikarya</taxon>
        <taxon>Ascomycota</taxon>
        <taxon>Pezizomycotina</taxon>
        <taxon>Sordariomycetes</taxon>
        <taxon>Hypocreomycetidae</taxon>
        <taxon>Hypocreales</taxon>
        <taxon>Ophiocordycipitaceae</taxon>
        <taxon>Ophiocordyceps</taxon>
    </lineage>
</organism>
<dbReference type="PANTHER" id="PTHR44942">
    <property type="entry name" value="METHYLTRANSF_11 DOMAIN-CONTAINING PROTEIN"/>
    <property type="match status" value="1"/>
</dbReference>